<evidence type="ECO:0000313" key="3">
    <source>
        <dbReference type="EMBL" id="AIF54344.1"/>
    </source>
</evidence>
<dbReference type="InterPro" id="IPR010572">
    <property type="entry name" value="Tail_dom"/>
</dbReference>
<dbReference type="GeneID" id="22112905"/>
<dbReference type="RefSeq" id="YP_009097899.1">
    <property type="nucleotide sequence ID" value="NC_025415.1"/>
</dbReference>
<keyword evidence="4" id="KW-1185">Reference proteome</keyword>
<dbReference type="Pfam" id="PF21939">
    <property type="entry name" value="Gp10_C"/>
    <property type="match status" value="1"/>
</dbReference>
<evidence type="ECO:0000313" key="4">
    <source>
        <dbReference type="Proteomes" id="UP000028565"/>
    </source>
</evidence>
<gene>
    <name evidence="3" type="ORF">LDB25A_020</name>
</gene>
<evidence type="ECO:0000259" key="2">
    <source>
        <dbReference type="Pfam" id="PF21939"/>
    </source>
</evidence>
<name>A0A075KJA6_9CAUD</name>
<dbReference type="Proteomes" id="UP000028565">
    <property type="component" value="Segment"/>
</dbReference>
<evidence type="ECO:0000259" key="1">
    <source>
        <dbReference type="Pfam" id="PF06605"/>
    </source>
</evidence>
<dbReference type="EMBL" id="KJ564036">
    <property type="protein sequence ID" value="AIF54344.1"/>
    <property type="molecule type" value="Genomic_DNA"/>
</dbReference>
<sequence length="627" mass="69476">MLRVFRATDTDFTSNGDIVLQPYKAKIHKEDNGDYYLDVEAGLQYASYLTANRIIVADTPQGAQAFRITNPSKTQSKISLRAWHVYYDSKNYVIPDSNVVEKSGNDAINHLNSATDNRSPFSVSSNIPHIDSFRCVRKSLYEAFETLLERWGGHLVRDNFSVKLSADIGQDNGVTVRYKKNLREIRSEAIWDSVCTKILPVGSDGLLLDELYLYSPTQYDIPYTKVVSFSQNINEEDFGGNADLYHRALLDDLRKQANDYLAENCVPKVSYTLKANLEKMTDVGDTIEVIDERLGINVITHVTTFEYDCIQKKYTEVEFGNYNEKLSNLMNDISSSISKSIEHKTDTLKAEVEKQITESSSGIWDVLNGSSVIYEGNKILIVDRLPKDTAKNVIMINSHGISFSKNGIDGEFKTAWTIGNTLDFSKVNIANLKADLIEGGTLKLGSSANKYGSAEVYDQSDKLIAKLDNTGIKTYGDSFKINDKNIFDMIYPVGSIYISVNSVNPSVLFGGTWEQIQDSFLLGAGSTYSAGSTGGEANHTLTQAEIPNYAIGNLATLVPINHGNWANGGIVATNMGQTSTTKSGLKENGNVMTSGIQYSYMIYSNGGGKPHNNMPPYLSVYIWKRVN</sequence>
<feature type="domain" description="Baseplate structural protein Gp10 C-terminal" evidence="2">
    <location>
        <begin position="486"/>
        <end position="626"/>
    </location>
</feature>
<dbReference type="OrthoDB" id="914at10239"/>
<accession>A0A075KJA6</accession>
<dbReference type="InterPro" id="IPR053827">
    <property type="entry name" value="Gp10_C"/>
</dbReference>
<reference evidence="3 4" key="1">
    <citation type="submission" date="2014-03" db="EMBL/GenBank/DDBJ databases">
        <title>Lactobacillus delbrueckii subsp. bulgaricus Group b Phages.</title>
        <authorList>
            <person name="Casey E.D."/>
            <person name="Mahony J."/>
            <person name="O'Connell-Motherway M."/>
            <person name="Bottacini F."/>
            <person name="Cornelissen A."/>
            <person name="Neve H."/>
            <person name="Heller K."/>
            <person name="Noben J.-P."/>
            <person name="Dal Bello F."/>
            <person name="van Sinderen D."/>
        </authorList>
    </citation>
    <scope>NUCLEOTIDE SEQUENCE [LARGE SCALE GENOMIC DNA]</scope>
</reference>
<keyword evidence="3" id="KW-0675">Receptor</keyword>
<organism evidence="3 4">
    <name type="scientific">Lactobacillus phage Ld25A</name>
    <dbReference type="NCBI Taxonomy" id="1500734"/>
    <lineage>
        <taxon>Viruses</taxon>
        <taxon>Duplodnaviria</taxon>
        <taxon>Heunggongvirae</taxon>
        <taxon>Uroviricota</taxon>
        <taxon>Caudoviricetes</taxon>
        <taxon>Cequinquevirus</taxon>
        <taxon>Cequinquevirus Ld25A</taxon>
    </lineage>
</organism>
<proteinExistence type="predicted"/>
<dbReference type="InterPro" id="IPR007119">
    <property type="entry name" value="Phage_tail_spike_N"/>
</dbReference>
<dbReference type="NCBIfam" id="TIGR01665">
    <property type="entry name" value="put_anti_recept"/>
    <property type="match status" value="1"/>
</dbReference>
<feature type="domain" description="Tail spike" evidence="1">
    <location>
        <begin position="89"/>
        <end position="332"/>
    </location>
</feature>
<dbReference type="Pfam" id="PF06605">
    <property type="entry name" value="Prophage_tail"/>
    <property type="match status" value="1"/>
</dbReference>
<protein>
    <submittedName>
        <fullName evidence="3">Putative antireceptor</fullName>
    </submittedName>
</protein>
<dbReference type="KEGG" id="vg:22112905"/>